<dbReference type="Proteomes" id="UP001177003">
    <property type="component" value="Chromosome 5"/>
</dbReference>
<evidence type="ECO:0000256" key="1">
    <source>
        <dbReference type="SAM" id="MobiDB-lite"/>
    </source>
</evidence>
<gene>
    <name evidence="2" type="ORF">LSALG_LOCUS25820</name>
</gene>
<evidence type="ECO:0000313" key="3">
    <source>
        <dbReference type="Proteomes" id="UP001177003"/>
    </source>
</evidence>
<proteinExistence type="predicted"/>
<feature type="compositionally biased region" description="Basic residues" evidence="1">
    <location>
        <begin position="1"/>
        <end position="16"/>
    </location>
</feature>
<name>A0AA35Z668_LACSI</name>
<feature type="region of interest" description="Disordered" evidence="1">
    <location>
        <begin position="1"/>
        <end position="43"/>
    </location>
</feature>
<feature type="compositionally biased region" description="Acidic residues" evidence="1">
    <location>
        <begin position="25"/>
        <end position="34"/>
    </location>
</feature>
<dbReference type="AlphaFoldDB" id="A0AA35Z668"/>
<reference evidence="2" key="1">
    <citation type="submission" date="2023-04" db="EMBL/GenBank/DDBJ databases">
        <authorList>
            <person name="Vijverberg K."/>
            <person name="Xiong W."/>
            <person name="Schranz E."/>
        </authorList>
    </citation>
    <scope>NUCLEOTIDE SEQUENCE</scope>
</reference>
<dbReference type="EMBL" id="OX465081">
    <property type="protein sequence ID" value="CAI9286399.1"/>
    <property type="molecule type" value="Genomic_DNA"/>
</dbReference>
<evidence type="ECO:0000313" key="2">
    <source>
        <dbReference type="EMBL" id="CAI9286399.1"/>
    </source>
</evidence>
<protein>
    <submittedName>
        <fullName evidence="2">Uncharacterized protein</fullName>
    </submittedName>
</protein>
<accession>A0AA35Z668</accession>
<sequence length="283" mass="31862">MAKKISKKKKKTKKRQLVIPTKSSEEEDVPETPEPEPIIEPTSPEKTIVIPPKVLSAKSSHEKVRTLHINTNVTDIGVNVIMGEGDLSKETTQPPQVSSRHGGGSLVSNFEIDGLMKACEARIVSRMSGILRDTESRILEKVDQNDQNIELRVNSFNYKYVGAVKELTNVQKQRHTLFVMDVKKVREDGNLKLQDLRDDMVREVAVVQNDYATPHKKFDIICDVVTKYVTLCESLIPQITQLSTTDNQQFGEVISMLKDLKESVLKPTTSSIITPEFLSQKFT</sequence>
<keyword evidence="3" id="KW-1185">Reference proteome</keyword>
<organism evidence="2 3">
    <name type="scientific">Lactuca saligna</name>
    <name type="common">Willowleaf lettuce</name>
    <dbReference type="NCBI Taxonomy" id="75948"/>
    <lineage>
        <taxon>Eukaryota</taxon>
        <taxon>Viridiplantae</taxon>
        <taxon>Streptophyta</taxon>
        <taxon>Embryophyta</taxon>
        <taxon>Tracheophyta</taxon>
        <taxon>Spermatophyta</taxon>
        <taxon>Magnoliopsida</taxon>
        <taxon>eudicotyledons</taxon>
        <taxon>Gunneridae</taxon>
        <taxon>Pentapetalae</taxon>
        <taxon>asterids</taxon>
        <taxon>campanulids</taxon>
        <taxon>Asterales</taxon>
        <taxon>Asteraceae</taxon>
        <taxon>Cichorioideae</taxon>
        <taxon>Cichorieae</taxon>
        <taxon>Lactucinae</taxon>
        <taxon>Lactuca</taxon>
    </lineage>
</organism>